<comment type="caution">
    <text evidence="1">The sequence shown here is derived from an EMBL/GenBank/DDBJ whole genome shotgun (WGS) entry which is preliminary data.</text>
</comment>
<evidence type="ECO:0000313" key="2">
    <source>
        <dbReference type="Proteomes" id="UP001314170"/>
    </source>
</evidence>
<proteinExistence type="predicted"/>
<organism evidence="1 2">
    <name type="scientific">Dovyalis caffra</name>
    <dbReference type="NCBI Taxonomy" id="77055"/>
    <lineage>
        <taxon>Eukaryota</taxon>
        <taxon>Viridiplantae</taxon>
        <taxon>Streptophyta</taxon>
        <taxon>Embryophyta</taxon>
        <taxon>Tracheophyta</taxon>
        <taxon>Spermatophyta</taxon>
        <taxon>Magnoliopsida</taxon>
        <taxon>eudicotyledons</taxon>
        <taxon>Gunneridae</taxon>
        <taxon>Pentapetalae</taxon>
        <taxon>rosids</taxon>
        <taxon>fabids</taxon>
        <taxon>Malpighiales</taxon>
        <taxon>Salicaceae</taxon>
        <taxon>Flacourtieae</taxon>
        <taxon>Dovyalis</taxon>
    </lineage>
</organism>
<accession>A0AAV1R4V9</accession>
<dbReference type="EMBL" id="CAWUPB010000851">
    <property type="protein sequence ID" value="CAK7327336.1"/>
    <property type="molecule type" value="Genomic_DNA"/>
</dbReference>
<name>A0AAV1R4V9_9ROSI</name>
<sequence>MICLRTNPLVDSLNLDEKKEMKLEPCDWRGKKGSKKKQNIQALRASADLSRLIATLDNYDFDDEARTCTM</sequence>
<feature type="non-terminal residue" evidence="1">
    <location>
        <position position="70"/>
    </location>
</feature>
<evidence type="ECO:0000313" key="1">
    <source>
        <dbReference type="EMBL" id="CAK7327336.1"/>
    </source>
</evidence>
<dbReference type="Proteomes" id="UP001314170">
    <property type="component" value="Unassembled WGS sequence"/>
</dbReference>
<keyword evidence="2" id="KW-1185">Reference proteome</keyword>
<gene>
    <name evidence="1" type="ORF">DCAF_LOCUS5045</name>
</gene>
<dbReference type="AlphaFoldDB" id="A0AAV1R4V9"/>
<protein>
    <submittedName>
        <fullName evidence="1">Uncharacterized protein</fullName>
    </submittedName>
</protein>
<reference evidence="1 2" key="1">
    <citation type="submission" date="2024-01" db="EMBL/GenBank/DDBJ databases">
        <authorList>
            <person name="Waweru B."/>
        </authorList>
    </citation>
    <scope>NUCLEOTIDE SEQUENCE [LARGE SCALE GENOMIC DNA]</scope>
</reference>